<dbReference type="Proteomes" id="UP001239213">
    <property type="component" value="Unassembled WGS sequence"/>
</dbReference>
<reference evidence="2" key="1">
    <citation type="submission" date="2016-11" db="EMBL/GenBank/DDBJ databases">
        <title>The genome sequence of Colletotrichum cuscutae.</title>
        <authorList>
            <person name="Baroncelli R."/>
        </authorList>
    </citation>
    <scope>NUCLEOTIDE SEQUENCE</scope>
    <source>
        <strain evidence="2">IMI 304802</strain>
    </source>
</reference>
<gene>
    <name evidence="2" type="ORF">CCUS01_10018</name>
</gene>
<feature type="region of interest" description="Disordered" evidence="1">
    <location>
        <begin position="67"/>
        <end position="96"/>
    </location>
</feature>
<proteinExistence type="predicted"/>
<evidence type="ECO:0000313" key="3">
    <source>
        <dbReference type="Proteomes" id="UP001239213"/>
    </source>
</evidence>
<protein>
    <submittedName>
        <fullName evidence="2">Uncharacterized protein</fullName>
    </submittedName>
</protein>
<name>A0AAI9UFY0_9PEZI</name>
<comment type="caution">
    <text evidence="2">The sequence shown here is derived from an EMBL/GenBank/DDBJ whole genome shotgun (WGS) entry which is preliminary data.</text>
</comment>
<dbReference type="EMBL" id="MPDP01000286">
    <property type="protein sequence ID" value="KAK1456271.1"/>
    <property type="molecule type" value="Genomic_DNA"/>
</dbReference>
<dbReference type="AlphaFoldDB" id="A0AAI9UFY0"/>
<feature type="compositionally biased region" description="Polar residues" evidence="1">
    <location>
        <begin position="75"/>
        <end position="91"/>
    </location>
</feature>
<evidence type="ECO:0000256" key="1">
    <source>
        <dbReference type="SAM" id="MobiDB-lite"/>
    </source>
</evidence>
<evidence type="ECO:0000313" key="2">
    <source>
        <dbReference type="EMBL" id="KAK1456271.1"/>
    </source>
</evidence>
<keyword evidence="3" id="KW-1185">Reference proteome</keyword>
<sequence length="113" mass="12972">MVSFSSADRCRKAGHPILPPAEDGHGAVSSFLRRREKVKAPNLEACHCRRFPRAPARFRTPEIELKHRLTPHFQRPSNRSNNAVDNNQSTLLDFDMRPDPDHPFWYKDAVPDA</sequence>
<accession>A0AAI9UFY0</accession>
<feature type="region of interest" description="Disordered" evidence="1">
    <location>
        <begin position="1"/>
        <end position="26"/>
    </location>
</feature>
<organism evidence="2 3">
    <name type="scientific">Colletotrichum cuscutae</name>
    <dbReference type="NCBI Taxonomy" id="1209917"/>
    <lineage>
        <taxon>Eukaryota</taxon>
        <taxon>Fungi</taxon>
        <taxon>Dikarya</taxon>
        <taxon>Ascomycota</taxon>
        <taxon>Pezizomycotina</taxon>
        <taxon>Sordariomycetes</taxon>
        <taxon>Hypocreomycetidae</taxon>
        <taxon>Glomerellales</taxon>
        <taxon>Glomerellaceae</taxon>
        <taxon>Colletotrichum</taxon>
        <taxon>Colletotrichum acutatum species complex</taxon>
    </lineage>
</organism>